<protein>
    <submittedName>
        <fullName evidence="2">Uncharacterized protein</fullName>
    </submittedName>
</protein>
<feature type="region of interest" description="Disordered" evidence="1">
    <location>
        <begin position="118"/>
        <end position="143"/>
    </location>
</feature>
<dbReference type="Proteomes" id="UP000266841">
    <property type="component" value="Unassembled WGS sequence"/>
</dbReference>
<accession>K0S961</accession>
<reference evidence="2 3" key="1">
    <citation type="journal article" date="2012" name="Genome Biol.">
        <title>Genome and low-iron response of an oceanic diatom adapted to chronic iron limitation.</title>
        <authorList>
            <person name="Lommer M."/>
            <person name="Specht M."/>
            <person name="Roy A.S."/>
            <person name="Kraemer L."/>
            <person name="Andreson R."/>
            <person name="Gutowska M.A."/>
            <person name="Wolf J."/>
            <person name="Bergner S.V."/>
            <person name="Schilhabel M.B."/>
            <person name="Klostermeier U.C."/>
            <person name="Beiko R.G."/>
            <person name="Rosenstiel P."/>
            <person name="Hippler M."/>
            <person name="Laroche J."/>
        </authorList>
    </citation>
    <scope>NUCLEOTIDE SEQUENCE [LARGE SCALE GENOMIC DNA]</scope>
    <source>
        <strain evidence="2 3">CCMP1005</strain>
    </source>
</reference>
<sequence length="176" mass="18774">NSRNEIGIARRILGVGRQLKLLHPSETIPDEATPRRLVKPPPKKSTSILLRHVVSYAAVLGAAPAARDGPTAGSRATNPPSTHLRVKHSDLGTALYHAPHHGATTRIVEAPDILLLDHSERDKRGRTHRGGGRIESGVGTKGGGRPGTTVAIFAVARLCCCAAFSYLAPRDHRSKC</sequence>
<feature type="non-terminal residue" evidence="2">
    <location>
        <position position="1"/>
    </location>
</feature>
<evidence type="ECO:0000313" key="2">
    <source>
        <dbReference type="EMBL" id="EJK55272.1"/>
    </source>
</evidence>
<evidence type="ECO:0000313" key="3">
    <source>
        <dbReference type="Proteomes" id="UP000266841"/>
    </source>
</evidence>
<dbReference type="EMBL" id="AGNL01034412">
    <property type="protein sequence ID" value="EJK55272.1"/>
    <property type="molecule type" value="Genomic_DNA"/>
</dbReference>
<feature type="region of interest" description="Disordered" evidence="1">
    <location>
        <begin position="65"/>
        <end position="84"/>
    </location>
</feature>
<organism evidence="2 3">
    <name type="scientific">Thalassiosira oceanica</name>
    <name type="common">Marine diatom</name>
    <dbReference type="NCBI Taxonomy" id="159749"/>
    <lineage>
        <taxon>Eukaryota</taxon>
        <taxon>Sar</taxon>
        <taxon>Stramenopiles</taxon>
        <taxon>Ochrophyta</taxon>
        <taxon>Bacillariophyta</taxon>
        <taxon>Coscinodiscophyceae</taxon>
        <taxon>Thalassiosirophycidae</taxon>
        <taxon>Thalassiosirales</taxon>
        <taxon>Thalassiosiraceae</taxon>
        <taxon>Thalassiosira</taxon>
    </lineage>
</organism>
<name>K0S961_THAOC</name>
<proteinExistence type="predicted"/>
<dbReference type="AlphaFoldDB" id="K0S961"/>
<evidence type="ECO:0000256" key="1">
    <source>
        <dbReference type="SAM" id="MobiDB-lite"/>
    </source>
</evidence>
<keyword evidence="3" id="KW-1185">Reference proteome</keyword>
<comment type="caution">
    <text evidence="2">The sequence shown here is derived from an EMBL/GenBank/DDBJ whole genome shotgun (WGS) entry which is preliminary data.</text>
</comment>
<gene>
    <name evidence="2" type="ORF">THAOC_25009</name>
</gene>